<dbReference type="PANTHER" id="PTHR34824:SF1">
    <property type="entry name" value="HEAT-INDUCIBLE TRANSCRIPTION REPRESSOR HRCA"/>
    <property type="match status" value="1"/>
</dbReference>
<keyword evidence="1 5" id="KW-0678">Repressor</keyword>
<dbReference type="InterPro" id="IPR023120">
    <property type="entry name" value="WHTH_transcript_rep_HrcA_IDD"/>
</dbReference>
<name>A0A170PEX6_9CHLR</name>
<evidence type="ECO:0000256" key="5">
    <source>
        <dbReference type="HAMAP-Rule" id="MF_00081"/>
    </source>
</evidence>
<gene>
    <name evidence="5 7" type="primary">hrcA</name>
    <name evidence="7" type="ORF">CFX0092_A0965</name>
</gene>
<dbReference type="InterPro" id="IPR021153">
    <property type="entry name" value="HrcA_C"/>
</dbReference>
<reference evidence="7" key="1">
    <citation type="submission" date="2016-01" db="EMBL/GenBank/DDBJ databases">
        <authorList>
            <person name="Mcilroy J.S."/>
            <person name="Karst M S."/>
            <person name="Albertsen M."/>
        </authorList>
    </citation>
    <scope>NUCLEOTIDE SEQUENCE</scope>
    <source>
        <strain evidence="7">Cfx-K</strain>
    </source>
</reference>
<dbReference type="InterPro" id="IPR029016">
    <property type="entry name" value="GAF-like_dom_sf"/>
</dbReference>
<comment type="similarity">
    <text evidence="5">Belongs to the HrcA family.</text>
</comment>
<comment type="function">
    <text evidence="5">Negative regulator of class I heat shock genes (grpE-dnaK-dnaJ and groELS operons). Prevents heat-shock induction of these operons.</text>
</comment>
<evidence type="ECO:0000256" key="4">
    <source>
        <dbReference type="ARBA" id="ARBA00023163"/>
    </source>
</evidence>
<dbReference type="GO" id="GO:0045892">
    <property type="term" value="P:negative regulation of DNA-templated transcription"/>
    <property type="evidence" value="ECO:0007669"/>
    <property type="project" value="UniProtKB-UniRule"/>
</dbReference>
<dbReference type="RefSeq" id="WP_095042412.1">
    <property type="nucleotide sequence ID" value="NZ_LN890655.1"/>
</dbReference>
<dbReference type="Gene3D" id="3.30.450.40">
    <property type="match status" value="1"/>
</dbReference>
<keyword evidence="4 5" id="KW-0804">Transcription</keyword>
<dbReference type="Gene3D" id="3.30.390.60">
    <property type="entry name" value="Heat-inducible transcription repressor hrca homolog, domain 3"/>
    <property type="match status" value="1"/>
</dbReference>
<dbReference type="InterPro" id="IPR036390">
    <property type="entry name" value="WH_DNA-bd_sf"/>
</dbReference>
<dbReference type="GO" id="GO:0003677">
    <property type="term" value="F:DNA binding"/>
    <property type="evidence" value="ECO:0007669"/>
    <property type="project" value="InterPro"/>
</dbReference>
<evidence type="ECO:0000256" key="1">
    <source>
        <dbReference type="ARBA" id="ARBA00022491"/>
    </source>
</evidence>
<dbReference type="AlphaFoldDB" id="A0A170PEX6"/>
<keyword evidence="2 5" id="KW-0805">Transcription regulation</keyword>
<accession>A0A170PEX6</accession>
<keyword evidence="8" id="KW-1185">Reference proteome</keyword>
<proteinExistence type="inferred from homology"/>
<dbReference type="PIRSF" id="PIRSF005485">
    <property type="entry name" value="HrcA"/>
    <property type="match status" value="1"/>
</dbReference>
<dbReference type="SUPFAM" id="SSF55781">
    <property type="entry name" value="GAF domain-like"/>
    <property type="match status" value="1"/>
</dbReference>
<feature type="domain" description="Heat-inducible transcription repressor HrcA C-terminal" evidence="6">
    <location>
        <begin position="109"/>
        <end position="320"/>
    </location>
</feature>
<dbReference type="OrthoDB" id="9783139at2"/>
<protein>
    <recommendedName>
        <fullName evidence="5">Heat-inducible transcription repressor HrcA</fullName>
    </recommendedName>
</protein>
<sequence>MSELQQLTERQERILAMVVRTFIETGKPVGSRALVEHFGLDFSSATVRNDFATLGELGYVAQLHTSAGRIPTERGYRYFVQKLLGDFHLPLHERQMIRHQFHQARLELEQWMRLSAAILARTSGSASFVTAPQVRANRFKHLQLIATQGRLVLMVLVLHGGEVKQQMLTLAETLSQARLSAAADHLNPLFLDLDSEEVAARAAAAHLDRLESDITTLVLASLRLADNRPISDIYRDGLVNILDDEGTRHAIRLLEERTLLASVLAEQEAQGGEGVQVVIGGDGRWEELRDCTMILSRYGVTDSFSGTLAVVGPTRMPYDRNVATVRFVADLMSGFVYEYFAQDTADNRSNTLYQLEELNRDRDE</sequence>
<dbReference type="Pfam" id="PF01628">
    <property type="entry name" value="HrcA"/>
    <property type="match status" value="1"/>
</dbReference>
<dbReference type="NCBIfam" id="TIGR00331">
    <property type="entry name" value="hrcA"/>
    <property type="match status" value="1"/>
</dbReference>
<dbReference type="EMBL" id="LN890655">
    <property type="protein sequence ID" value="CUS02843.2"/>
    <property type="molecule type" value="Genomic_DNA"/>
</dbReference>
<dbReference type="InterPro" id="IPR036388">
    <property type="entry name" value="WH-like_DNA-bd_sf"/>
</dbReference>
<dbReference type="Gene3D" id="1.10.10.10">
    <property type="entry name" value="Winged helix-like DNA-binding domain superfamily/Winged helix DNA-binding domain"/>
    <property type="match status" value="1"/>
</dbReference>
<evidence type="ECO:0000313" key="8">
    <source>
        <dbReference type="Proteomes" id="UP000215027"/>
    </source>
</evidence>
<evidence type="ECO:0000313" key="7">
    <source>
        <dbReference type="EMBL" id="CUS02843.2"/>
    </source>
</evidence>
<dbReference type="KEGG" id="pbf:CFX0092_A0965"/>
<evidence type="ECO:0000256" key="3">
    <source>
        <dbReference type="ARBA" id="ARBA00023016"/>
    </source>
</evidence>
<dbReference type="Proteomes" id="UP000215027">
    <property type="component" value="Chromosome I"/>
</dbReference>
<evidence type="ECO:0000256" key="2">
    <source>
        <dbReference type="ARBA" id="ARBA00023015"/>
    </source>
</evidence>
<organism evidence="7 8">
    <name type="scientific">Candidatus Promineifilum breve</name>
    <dbReference type="NCBI Taxonomy" id="1806508"/>
    <lineage>
        <taxon>Bacteria</taxon>
        <taxon>Bacillati</taxon>
        <taxon>Chloroflexota</taxon>
        <taxon>Ardenticatenia</taxon>
        <taxon>Candidatus Promineifilales</taxon>
        <taxon>Candidatus Promineifilaceae</taxon>
        <taxon>Candidatus Promineifilum</taxon>
    </lineage>
</organism>
<dbReference type="PANTHER" id="PTHR34824">
    <property type="entry name" value="HEAT-INDUCIBLE TRANSCRIPTION REPRESSOR HRCA"/>
    <property type="match status" value="1"/>
</dbReference>
<keyword evidence="3 5" id="KW-0346">Stress response</keyword>
<evidence type="ECO:0000259" key="6">
    <source>
        <dbReference type="Pfam" id="PF01628"/>
    </source>
</evidence>
<dbReference type="SUPFAM" id="SSF46785">
    <property type="entry name" value="Winged helix' DNA-binding domain"/>
    <property type="match status" value="1"/>
</dbReference>
<dbReference type="InterPro" id="IPR002571">
    <property type="entry name" value="HrcA"/>
</dbReference>
<dbReference type="HAMAP" id="MF_00081">
    <property type="entry name" value="HrcA"/>
    <property type="match status" value="1"/>
</dbReference>